<reference evidence="1" key="1">
    <citation type="submission" date="2020-04" db="EMBL/GenBank/DDBJ databases">
        <authorList>
            <person name="Broberg M."/>
        </authorList>
    </citation>
    <scope>NUCLEOTIDE SEQUENCE</scope>
</reference>
<protein>
    <submittedName>
        <fullName evidence="1">Uncharacterized protein</fullName>
    </submittedName>
</protein>
<sequence length="568" mass="65379">MFISQVPSVMYFPPYLSTLAPEILELIIEHTHASGHWPLAQTCKYIYLNSLPILDRHRKACQEYRICSDLNSWTISRLLWSVFSDGAASIEAWHVREFEVWVEREEHESWGVNADTGERILHEDVKPRSLSSHDIDYFCTKMLKLPNFYGEHGDLSQGVREDLEAGRDGFVKALVLAYLPRIQALRYAQFDDERRNASLLALCGFIYRCKSAGTWLPGLNSLERVAVAIRLDRAGVEVDPPGYLRRYADEFCALLCLPNLAEIYFSHLGGGLPLGWKSRRFPEEIQIPLLAKTSSVKTIILDMLEYELSDKLIDFVTSTLRRLENLAIRFRDNNYCEEDYPEIAERLIDQLAKHQGSSLQRLCIHDDRQDDTPADMNWRTPGQLRSFGDIRVANVSWKAIEASLDLTKDDIRSRSRSELLGRLFEVFRRGLPATMEVITFGQFRFENDDPVFLQAGWEETTDSNFGYVDDAVEAMITSRHYKNLKAVFLQDIQNQASYFYGCSLCFPKTMKAAESQGIRVYTRGSKPLPGLSTNGEFVPFPRRDCMATGQFEAEKRERLYCTKKRREF</sequence>
<dbReference type="Proteomes" id="UP000836387">
    <property type="component" value="Unassembled WGS sequence"/>
</dbReference>
<reference evidence="1" key="2">
    <citation type="submission" date="2021-10" db="EMBL/GenBank/DDBJ databases">
        <authorList>
            <person name="Piombo E."/>
        </authorList>
    </citation>
    <scope>NUCLEOTIDE SEQUENCE</scope>
</reference>
<accession>A0ACA9TVH1</accession>
<organism evidence="1 2">
    <name type="scientific">Clonostachys rosea f. rosea IK726</name>
    <dbReference type="NCBI Taxonomy" id="1349383"/>
    <lineage>
        <taxon>Eukaryota</taxon>
        <taxon>Fungi</taxon>
        <taxon>Dikarya</taxon>
        <taxon>Ascomycota</taxon>
        <taxon>Pezizomycotina</taxon>
        <taxon>Sordariomycetes</taxon>
        <taxon>Hypocreomycetidae</taxon>
        <taxon>Hypocreales</taxon>
        <taxon>Bionectriaceae</taxon>
        <taxon>Clonostachys</taxon>
    </lineage>
</organism>
<comment type="caution">
    <text evidence="1">The sequence shown here is derived from an EMBL/GenBank/DDBJ whole genome shotgun (WGS) entry which is preliminary data.</text>
</comment>
<gene>
    <name evidence="1" type="ORF">CRV2_00011043</name>
</gene>
<evidence type="ECO:0000313" key="2">
    <source>
        <dbReference type="Proteomes" id="UP000836387"/>
    </source>
</evidence>
<keyword evidence="2" id="KW-1185">Reference proteome</keyword>
<name>A0ACA9TVH1_BIOOC</name>
<proteinExistence type="predicted"/>
<dbReference type="EMBL" id="CADEHS020000008">
    <property type="protein sequence ID" value="CAG9944950.1"/>
    <property type="molecule type" value="Genomic_DNA"/>
</dbReference>
<evidence type="ECO:0000313" key="1">
    <source>
        <dbReference type="EMBL" id="CAG9944950.1"/>
    </source>
</evidence>